<reference evidence="1 2" key="1">
    <citation type="submission" date="2017-03" db="EMBL/GenBank/DDBJ databases">
        <authorList>
            <person name="Afonso C.L."/>
            <person name="Miller P.J."/>
            <person name="Scott M.A."/>
            <person name="Spackman E."/>
            <person name="Goraichik I."/>
            <person name="Dimitrov K.M."/>
            <person name="Suarez D.L."/>
            <person name="Swayne D.E."/>
        </authorList>
    </citation>
    <scope>NUCLEOTIDE SEQUENCE [LARGE SCALE GENOMIC DNA]</scope>
    <source>
        <strain evidence="1">PRJEB14757</strain>
    </source>
</reference>
<evidence type="ECO:0000313" key="2">
    <source>
        <dbReference type="Proteomes" id="UP000191931"/>
    </source>
</evidence>
<dbReference type="Proteomes" id="UP000191931">
    <property type="component" value="Unassembled WGS sequence"/>
</dbReference>
<sequence>MKMMRGIFYGKSLHKLPPLKLKNNNYLESFISCSKYFTLFGTGHQKNRNCVQANVNWQMKDANYSS</sequence>
<organism evidence="1 2">
    <name type="scientific">Desulfamplus magnetovallimortis</name>
    <dbReference type="NCBI Taxonomy" id="1246637"/>
    <lineage>
        <taxon>Bacteria</taxon>
        <taxon>Pseudomonadati</taxon>
        <taxon>Thermodesulfobacteriota</taxon>
        <taxon>Desulfobacteria</taxon>
        <taxon>Desulfobacterales</taxon>
        <taxon>Desulfobacteraceae</taxon>
        <taxon>Desulfamplus</taxon>
    </lineage>
</organism>
<accession>A0A1W1HBE5</accession>
<dbReference type="STRING" id="1246637.MTBBW1_1940025"/>
<evidence type="ECO:0000313" key="1">
    <source>
        <dbReference type="EMBL" id="SLM29698.1"/>
    </source>
</evidence>
<dbReference type="AlphaFoldDB" id="A0A1W1HBE5"/>
<dbReference type="EMBL" id="FWEV01000106">
    <property type="protein sequence ID" value="SLM29698.1"/>
    <property type="molecule type" value="Genomic_DNA"/>
</dbReference>
<protein>
    <submittedName>
        <fullName evidence="1">Uncharacterized protein</fullName>
    </submittedName>
</protein>
<proteinExistence type="predicted"/>
<name>A0A1W1HBE5_9BACT</name>
<gene>
    <name evidence="1" type="ORF">MTBBW1_1940025</name>
</gene>
<keyword evidence="2" id="KW-1185">Reference proteome</keyword>